<gene>
    <name evidence="4" type="ORF">Xinn_03565</name>
</gene>
<dbReference type="PROSITE" id="PS50893">
    <property type="entry name" value="ABC_TRANSPORTER_2"/>
    <property type="match status" value="1"/>
</dbReference>
<dbReference type="SUPFAM" id="SSF52540">
    <property type="entry name" value="P-loop containing nucleoside triphosphate hydrolases"/>
    <property type="match status" value="1"/>
</dbReference>
<evidence type="ECO:0000313" key="5">
    <source>
        <dbReference type="Proteomes" id="UP000224871"/>
    </source>
</evidence>
<dbReference type="PANTHER" id="PTHR24221">
    <property type="entry name" value="ATP-BINDING CASSETTE SUB-FAMILY B"/>
    <property type="match status" value="1"/>
</dbReference>
<dbReference type="EMBL" id="NIBU01000072">
    <property type="protein sequence ID" value="PHM30081.1"/>
    <property type="molecule type" value="Genomic_DNA"/>
</dbReference>
<dbReference type="InterPro" id="IPR017871">
    <property type="entry name" value="ABC_transporter-like_CS"/>
</dbReference>
<dbReference type="Pfam" id="PF00005">
    <property type="entry name" value="ABC_tran"/>
    <property type="match status" value="1"/>
</dbReference>
<comment type="caution">
    <text evidence="4">The sequence shown here is derived from an EMBL/GenBank/DDBJ whole genome shotgun (WGS) entry which is preliminary data.</text>
</comment>
<dbReference type="PROSITE" id="PS00211">
    <property type="entry name" value="ABC_TRANSPORTER_1"/>
    <property type="match status" value="1"/>
</dbReference>
<dbReference type="InterPro" id="IPR039421">
    <property type="entry name" value="Type_1_exporter"/>
</dbReference>
<dbReference type="CDD" id="cd03246">
    <property type="entry name" value="ABCC_Protease_Secretion"/>
    <property type="match status" value="1"/>
</dbReference>
<evidence type="ECO:0000313" key="4">
    <source>
        <dbReference type="EMBL" id="PHM30081.1"/>
    </source>
</evidence>
<dbReference type="InterPro" id="IPR027417">
    <property type="entry name" value="P-loop_NTPase"/>
</dbReference>
<dbReference type="InterPro" id="IPR003593">
    <property type="entry name" value="AAA+_ATPase"/>
</dbReference>
<dbReference type="RefSeq" id="WP_099137717.1">
    <property type="nucleotide sequence ID" value="NZ_CAWNQC010000273.1"/>
</dbReference>
<keyword evidence="1" id="KW-0547">Nucleotide-binding</keyword>
<keyword evidence="5" id="KW-1185">Reference proteome</keyword>
<evidence type="ECO:0000256" key="2">
    <source>
        <dbReference type="ARBA" id="ARBA00022840"/>
    </source>
</evidence>
<proteinExistence type="predicted"/>
<evidence type="ECO:0000256" key="1">
    <source>
        <dbReference type="ARBA" id="ARBA00022741"/>
    </source>
</evidence>
<keyword evidence="2" id="KW-0067">ATP-binding</keyword>
<dbReference type="Proteomes" id="UP000224871">
    <property type="component" value="Unassembled WGS sequence"/>
</dbReference>
<protein>
    <submittedName>
        <fullName evidence="4">Hemolysin B</fullName>
    </submittedName>
</protein>
<reference evidence="4 5" key="1">
    <citation type="journal article" date="2017" name="Nat. Microbiol.">
        <title>Natural product diversity associated with the nematode symbionts Photorhabdus and Xenorhabdus.</title>
        <authorList>
            <person name="Tobias N.J."/>
            <person name="Wolff H."/>
            <person name="Djahanschiri B."/>
            <person name="Grundmann F."/>
            <person name="Kronenwerth M."/>
            <person name="Shi Y.M."/>
            <person name="Simonyi S."/>
            <person name="Grun P."/>
            <person name="Shapiro-Ilan D."/>
            <person name="Pidot S.J."/>
            <person name="Stinear T.P."/>
            <person name="Ebersberger I."/>
            <person name="Bode H.B."/>
        </authorList>
    </citation>
    <scope>NUCLEOTIDE SEQUENCE [LARGE SCALE GENOMIC DNA]</scope>
    <source>
        <strain evidence="4 5">DSM 16336</strain>
    </source>
</reference>
<name>A0A2G0N5R7_9GAMM</name>
<dbReference type="PANTHER" id="PTHR24221:SF606">
    <property type="entry name" value="COLICIN V SECRETION-PROCESSING ATP-BINDING PROTEIN"/>
    <property type="match status" value="1"/>
</dbReference>
<accession>A0A2G0N5R7</accession>
<sequence>MSYLAYKSQFESRVISLIDQFISLKMLGIHLDRLSDIVLNETEVKSDVFCSKKEIDSNNIEIKNLSFKYKDNAPYLMENLSFNIRSGDSVVITGPSGCGKSTLLNLMMGNIQPTDGKVIIGDSVVHESHINNIRKHIGYVAQDDILFSGSIIDNITFFDENPDMEKIINCTKISAIHDDIIRMPMKYETLVGDMGTTLSGGQKQRLCLARALYKNPKILFLDEATSHLDVENEKIISSNLKMLNITKVMVAHRKETIESANKIIKL</sequence>
<feature type="domain" description="ABC transporter" evidence="3">
    <location>
        <begin position="60"/>
        <end position="266"/>
    </location>
</feature>
<dbReference type="Gene3D" id="3.40.50.300">
    <property type="entry name" value="P-loop containing nucleotide triphosphate hydrolases"/>
    <property type="match status" value="1"/>
</dbReference>
<organism evidence="4 5">
    <name type="scientific">Xenorhabdus innexi</name>
    <dbReference type="NCBI Taxonomy" id="290109"/>
    <lineage>
        <taxon>Bacteria</taxon>
        <taxon>Pseudomonadati</taxon>
        <taxon>Pseudomonadota</taxon>
        <taxon>Gammaproteobacteria</taxon>
        <taxon>Enterobacterales</taxon>
        <taxon>Morganellaceae</taxon>
        <taxon>Xenorhabdus</taxon>
    </lineage>
</organism>
<dbReference type="InterPro" id="IPR003439">
    <property type="entry name" value="ABC_transporter-like_ATP-bd"/>
</dbReference>
<dbReference type="SMART" id="SM00382">
    <property type="entry name" value="AAA"/>
    <property type="match status" value="1"/>
</dbReference>
<evidence type="ECO:0000259" key="3">
    <source>
        <dbReference type="PROSITE" id="PS50893"/>
    </source>
</evidence>